<keyword evidence="1" id="KW-0134">Cell wall</keyword>
<dbReference type="NCBIfam" id="TIGR03715">
    <property type="entry name" value="KxYKxGKxW"/>
    <property type="match status" value="1"/>
</dbReference>
<dbReference type="InterPro" id="IPR022263">
    <property type="entry name" value="KxYKxGKxW"/>
</dbReference>
<dbReference type="InterPro" id="IPR009459">
    <property type="entry name" value="MucBP_dom"/>
</dbReference>
<keyword evidence="7" id="KW-0472">Membrane</keyword>
<gene>
    <name evidence="9" type="ORF">ACFQ3L_06785</name>
</gene>
<dbReference type="RefSeq" id="WP_379882400.1">
    <property type="nucleotide sequence ID" value="NZ_JBHTMO010000021.1"/>
</dbReference>
<keyword evidence="7" id="KW-0812">Transmembrane</keyword>
<evidence type="ECO:0000256" key="1">
    <source>
        <dbReference type="ARBA" id="ARBA00022512"/>
    </source>
</evidence>
<dbReference type="InterPro" id="IPR019931">
    <property type="entry name" value="LPXTG_anchor"/>
</dbReference>
<evidence type="ECO:0000313" key="9">
    <source>
        <dbReference type="EMBL" id="MFD1393276.1"/>
    </source>
</evidence>
<name>A0ABW4B8M2_9LACO</name>
<dbReference type="PROSITE" id="PS50847">
    <property type="entry name" value="GRAM_POS_ANCHORING"/>
    <property type="match status" value="1"/>
</dbReference>
<keyword evidence="7" id="KW-1133">Transmembrane helix</keyword>
<proteinExistence type="predicted"/>
<feature type="region of interest" description="Disordered" evidence="6">
    <location>
        <begin position="1660"/>
        <end position="1710"/>
    </location>
</feature>
<evidence type="ECO:0000259" key="8">
    <source>
        <dbReference type="PROSITE" id="PS50847"/>
    </source>
</evidence>
<evidence type="ECO:0000256" key="6">
    <source>
        <dbReference type="SAM" id="MobiDB-lite"/>
    </source>
</evidence>
<feature type="transmembrane region" description="Helical" evidence="7">
    <location>
        <begin position="1785"/>
        <end position="1806"/>
    </location>
</feature>
<evidence type="ECO:0000256" key="3">
    <source>
        <dbReference type="ARBA" id="ARBA00022729"/>
    </source>
</evidence>
<keyword evidence="4" id="KW-0677">Repeat</keyword>
<dbReference type="EMBL" id="JBHTMO010000021">
    <property type="protein sequence ID" value="MFD1393276.1"/>
    <property type="molecule type" value="Genomic_DNA"/>
</dbReference>
<feature type="region of interest" description="Disordered" evidence="6">
    <location>
        <begin position="1759"/>
        <end position="1782"/>
    </location>
</feature>
<dbReference type="Pfam" id="PF19258">
    <property type="entry name" value="KxYKxGKxW_sig"/>
    <property type="match status" value="1"/>
</dbReference>
<sequence length="1812" mass="192304">MDKLIREVKHRVKLYKSGKMWLAVALLSLGVLSVAVPVFPGIPLTQVVQAEALGPIVTDKDANGHYSVDPDLTDGDAVEVKDDNMAAYFTAVDRAGTQKPLNGRQVQLTTGYESRQVDNKWNYDAGTVLLLAKKQIDFTSDFALDTTMTITWKANMGDAGWVGGDGTALFFEPVSAADAIAEAKTGGDLGLAGNVSQDQIISYNVSTNAQGEVKSFPAGTASYPQNSWLVYQSNGDAYTPNEVPIQTGVAVPRQTNGTIAYTFKMSYDAQTRQLVTNVVDSADAVIKTWTFSVPADWSDKGYTMGISASTAASQAAYQANITKYSFAPAVTSLKITSTGLPAGTAGPSQDNVLGIAGNIVAFYPAGTTAPSSAPDGQPITKAYAVPEVAGYQLRNPQFFTVGTDKAANVVKLDYAQKAGGLNVSYVDGAGREIYPSTSKTGLVGDQYETDAPAISGYKNPQLKEGSAAATGTLTADPQYVTYVYEPEVKPAAPLTVNYVDDTGTQIQPPKVFPGNIDDPYAITTTPPEGYDFLRVTDGSAALSGKLTDQEQTITLVYGRKGQPADEATPSKLTVRYVDNTGAEIQDPVTKTGYVGNSYEVVPDKLDGYAFLRVGEDSAGLTGTFAKTDQVVTMVYDKVGQTPDEGVQSKLTVRYVDNTGAEIQDPMTKTGYVGNFYAVVPDKLDGYAYLRVADDSAGLTGSFAKADQVVTIVYDKVGQTPDEGVQSKLTVRYVDNTGAEIQDPVTKTGYVGNSYEVVPDKLDGYAYLRVADDSAGLTGSFAKTDQVVTMVYDNMGQTPDEGVQSKLTVRYVDNTGAEIQDPVTKTGYVGNSYAVTPDKLDGYTFLRVTGDSAGLTGTFGKTDQVVTMVYDKVGQTVNDGTQKSSLTIRYVDNTGAEIHAPVTKTGYVGNSYAVVPDKLDGYAYLRVADDSAGLTGSFAKADQVVTMVYDKAGQTVEDGTQKSSLTIRYVDNTGAEIHDPVTKTGYVGNSYTVVPDKLDSYAYLRVTDDSAGLTGTFMKTDQVVTMVYDKVGQTVDDGTQKSSLTIRYVDNTGAQIHAPVTKTGYVGNSYTVVPDKLDSYAYLRVADNSASLTGNFAKTDQVVTMVYDKMGQTPDEGAQSKLTVRYVDNTGAELHDPVTKTGFVGNSFAVVPAKIDGYAYLRLGEGSSASLGKFKNDNQTVTFVYDKIGQTPDETAQSKLSIRYLDNLGNEIHGPVVRGGYVGNSYAVTPDKLDGYAYLRVAEDSASLTGNFLKANQVVTMIYDKVGQTPDESAQSKLTVRYVDNTGAGIHDPMTKTGYVGNSFAVVPAKIDGYAYLRLGEGSSASSGTFNKENQTVTFVYDKVGQIPEEGTQGKLTVRYVDNIGAEIHDPVTKTGFVGNSFTVVPAKIDGYAYLRLGEGSVASSGTFNKENQTVTFVYDKVGQIPEEGTQGKLTVRYVDNTGAEIQNPVTKTGFVGNSYAVAPLGIDGYVYLRLAAGSAALRGSFITKDQILTMVYDKTGRTPAENVQSSLTIRYVDEAGYQIQNPVIKTGYVGNAYSVTPDQIAGYAPLGLADGSAPLAGQFKVPGQTVTLRYGRVGQVAEPIPGGVLTIHFIDQYGQMIRPDLIKAGMVGQGYAIGVQMPGYTFSGIGANSAPLIGHFGKAPIQVTLIYLRTEQTPVPAVGEQPGEPNRVPGLEPGPGTVPDVVPNGAETPNLPPISTLQADSQPAPSDTLRTIDIAVVDEGDPAVSEQRESSLSGITGGSSGFASLVGKAKPNTPQSLAVKAAPGSKQPAPAKRLPQTGNRAATGLTVASLSLLSLVGLLIGWKPRRRQ</sequence>
<keyword evidence="10" id="KW-1185">Reference proteome</keyword>
<keyword evidence="2" id="KW-0964">Secreted</keyword>
<keyword evidence="3" id="KW-0732">Signal</keyword>
<dbReference type="Pfam" id="PF06458">
    <property type="entry name" value="MucBP"/>
    <property type="match status" value="16"/>
</dbReference>
<evidence type="ECO:0000256" key="5">
    <source>
        <dbReference type="ARBA" id="ARBA00023088"/>
    </source>
</evidence>
<evidence type="ECO:0000256" key="4">
    <source>
        <dbReference type="ARBA" id="ARBA00022737"/>
    </source>
</evidence>
<dbReference type="Gene3D" id="3.10.20.320">
    <property type="entry name" value="Putative peptidoglycan bound protein (lpxtg motif)"/>
    <property type="match status" value="16"/>
</dbReference>
<evidence type="ECO:0000256" key="7">
    <source>
        <dbReference type="SAM" id="Phobius"/>
    </source>
</evidence>
<evidence type="ECO:0000313" key="10">
    <source>
        <dbReference type="Proteomes" id="UP001597249"/>
    </source>
</evidence>
<accession>A0ABW4B8M2</accession>
<feature type="compositionally biased region" description="Polar residues" evidence="6">
    <location>
        <begin position="1697"/>
        <end position="1710"/>
    </location>
</feature>
<evidence type="ECO:0000256" key="2">
    <source>
        <dbReference type="ARBA" id="ARBA00022525"/>
    </source>
</evidence>
<reference evidence="10" key="1">
    <citation type="journal article" date="2019" name="Int. J. Syst. Evol. Microbiol.">
        <title>The Global Catalogue of Microorganisms (GCM) 10K type strain sequencing project: providing services to taxonomists for standard genome sequencing and annotation.</title>
        <authorList>
            <consortium name="The Broad Institute Genomics Platform"/>
            <consortium name="The Broad Institute Genome Sequencing Center for Infectious Disease"/>
            <person name="Wu L."/>
            <person name="Ma J."/>
        </authorList>
    </citation>
    <scope>NUCLEOTIDE SEQUENCE [LARGE SCALE GENOMIC DNA]</scope>
    <source>
        <strain evidence="10">CCM 8911</strain>
    </source>
</reference>
<keyword evidence="5" id="KW-0572">Peptidoglycan-anchor</keyword>
<organism evidence="9 10">
    <name type="scientific">Lacticaseibacillus jixianensis</name>
    <dbReference type="NCBI Taxonomy" id="2486012"/>
    <lineage>
        <taxon>Bacteria</taxon>
        <taxon>Bacillati</taxon>
        <taxon>Bacillota</taxon>
        <taxon>Bacilli</taxon>
        <taxon>Lactobacillales</taxon>
        <taxon>Lactobacillaceae</taxon>
        <taxon>Lacticaseibacillus</taxon>
    </lineage>
</organism>
<comment type="caution">
    <text evidence="9">The sequence shown here is derived from an EMBL/GenBank/DDBJ whole genome shotgun (WGS) entry which is preliminary data.</text>
</comment>
<dbReference type="Proteomes" id="UP001597249">
    <property type="component" value="Unassembled WGS sequence"/>
</dbReference>
<protein>
    <submittedName>
        <fullName evidence="9">MucBP domain-containing protein</fullName>
    </submittedName>
</protein>
<feature type="domain" description="Gram-positive cocci surface proteins LPxTG" evidence="8">
    <location>
        <begin position="1778"/>
        <end position="1812"/>
    </location>
</feature>